<evidence type="ECO:0000256" key="2">
    <source>
        <dbReference type="ARBA" id="ARBA00022729"/>
    </source>
</evidence>
<evidence type="ECO:0000259" key="8">
    <source>
        <dbReference type="Pfam" id="PF01055"/>
    </source>
</evidence>
<keyword evidence="4 5" id="KW-0326">Glycosidase</keyword>
<evidence type="ECO:0000256" key="7">
    <source>
        <dbReference type="SAM" id="SignalP"/>
    </source>
</evidence>
<evidence type="ECO:0000256" key="4">
    <source>
        <dbReference type="ARBA" id="ARBA00023295"/>
    </source>
</evidence>
<dbReference type="GO" id="GO:0005975">
    <property type="term" value="P:carbohydrate metabolic process"/>
    <property type="evidence" value="ECO:0007669"/>
    <property type="project" value="InterPro"/>
</dbReference>
<dbReference type="InterPro" id="IPR048395">
    <property type="entry name" value="Glyco_hydro_31_C"/>
</dbReference>
<dbReference type="Pfam" id="PF21365">
    <property type="entry name" value="Glyco_hydro_31_3rd"/>
    <property type="match status" value="1"/>
</dbReference>
<keyword evidence="6" id="KW-1133">Transmembrane helix</keyword>
<name>A0A9Q0NHV8_9DIPT</name>
<dbReference type="AlphaFoldDB" id="A0A9Q0NHV8"/>
<dbReference type="InterPro" id="IPR017853">
    <property type="entry name" value="GH"/>
</dbReference>
<feature type="signal peptide" evidence="7">
    <location>
        <begin position="1"/>
        <end position="17"/>
    </location>
</feature>
<organism evidence="10 11">
    <name type="scientific">Pseudolycoriella hygida</name>
    <dbReference type="NCBI Taxonomy" id="35572"/>
    <lineage>
        <taxon>Eukaryota</taxon>
        <taxon>Metazoa</taxon>
        <taxon>Ecdysozoa</taxon>
        <taxon>Arthropoda</taxon>
        <taxon>Hexapoda</taxon>
        <taxon>Insecta</taxon>
        <taxon>Pterygota</taxon>
        <taxon>Neoptera</taxon>
        <taxon>Endopterygota</taxon>
        <taxon>Diptera</taxon>
        <taxon>Nematocera</taxon>
        <taxon>Sciaroidea</taxon>
        <taxon>Sciaridae</taxon>
        <taxon>Pseudolycoriella</taxon>
    </lineage>
</organism>
<evidence type="ECO:0000313" key="10">
    <source>
        <dbReference type="EMBL" id="KAJ6650074.1"/>
    </source>
</evidence>
<feature type="chain" id="PRO_5040508430" evidence="7">
    <location>
        <begin position="18"/>
        <end position="671"/>
    </location>
</feature>
<sequence>MHFVVLVIIVGLSSLNAQILIDGLNLSNSQDLTHLRVEYYKPGETKSNSLTYYLYKGDQAIHVSQIHQQFGENFQLTKTNNGFIFGGSDSSLKIQIEEDTKTFALLSVERSSTKSFILDDCFKLNSQSVSWYGGPQQKYQYWPVDRLRFRDYSYITKEEDNCGVAERYWLNSRGVFIFVQPEAPLFLNQDPSESLCLTVEKKLPYYTHDNESITFNYKIGIASDARKAHMMAIDRFLKKPTGYPDERMVRHPIWSTWARYYAPINEAILETFANEILLHKFNNSQFEIDDAWEECYGATKFDTSKFRDIKNLTDWLKSKGFRVTLWIHPFINKVCEPYYSEALQEGFLVLDQNNNPLTQWWNSNKSEAAYIDFTKASTAQWFTNKLTTLASTAGIDSFKFDAGESSWAPDDPVLNATKKNHPLAITTDYINTVSKFGPMEEVRSAFQNQQMPIFIRMIDKDSVWTWNNGLPTLVTTLLQMNMVGYPLVLPDMIGGNGYNNVRPSKELFIRWLQANVFMPSLQYSFVPWDYDEETINICRTFTDLHAQYTEQIMARFKLASESGDPVNPPIWWIAPDDRVAQYINDEFLLGEDILVAPVLQEGRIARDIYLPRGVWEDQNYGNKYTGPIWVHNYPANLSVLPYFIRSGSIILKSTISSLIVVLFTIVSSVLN</sequence>
<proteinExistence type="inferred from homology"/>
<dbReference type="PANTHER" id="PTHR43053">
    <property type="entry name" value="GLYCOSIDASE FAMILY 31"/>
    <property type="match status" value="1"/>
</dbReference>
<keyword evidence="6" id="KW-0472">Membrane</keyword>
<dbReference type="Gene3D" id="3.20.20.80">
    <property type="entry name" value="Glycosidases"/>
    <property type="match status" value="1"/>
</dbReference>
<evidence type="ECO:0000256" key="1">
    <source>
        <dbReference type="ARBA" id="ARBA00007806"/>
    </source>
</evidence>
<dbReference type="SUPFAM" id="SSF51011">
    <property type="entry name" value="Glycosyl hydrolase domain"/>
    <property type="match status" value="1"/>
</dbReference>
<dbReference type="InterPro" id="IPR050985">
    <property type="entry name" value="Alpha-glycosidase_related"/>
</dbReference>
<gene>
    <name evidence="10" type="primary">MYORG</name>
    <name evidence="10" type="ORF">Bhyg_05317</name>
</gene>
<feature type="transmembrane region" description="Helical" evidence="6">
    <location>
        <begin position="649"/>
        <end position="670"/>
    </location>
</feature>
<evidence type="ECO:0000256" key="5">
    <source>
        <dbReference type="RuleBase" id="RU361185"/>
    </source>
</evidence>
<accession>A0A9Q0NHV8</accession>
<keyword evidence="3 5" id="KW-0378">Hydrolase</keyword>
<dbReference type="Proteomes" id="UP001151699">
    <property type="component" value="Chromosome A"/>
</dbReference>
<dbReference type="GO" id="GO:0004553">
    <property type="term" value="F:hydrolase activity, hydrolyzing O-glycosyl compounds"/>
    <property type="evidence" value="ECO:0007669"/>
    <property type="project" value="InterPro"/>
</dbReference>
<comment type="caution">
    <text evidence="10">The sequence shown here is derived from an EMBL/GenBank/DDBJ whole genome shotgun (WGS) entry which is preliminary data.</text>
</comment>
<evidence type="ECO:0000259" key="9">
    <source>
        <dbReference type="Pfam" id="PF21365"/>
    </source>
</evidence>
<dbReference type="CDD" id="cd06592">
    <property type="entry name" value="GH31_NET37"/>
    <property type="match status" value="1"/>
</dbReference>
<comment type="similarity">
    <text evidence="1 5">Belongs to the glycosyl hydrolase 31 family.</text>
</comment>
<dbReference type="InterPro" id="IPR013780">
    <property type="entry name" value="Glyco_hydro_b"/>
</dbReference>
<feature type="domain" description="Glycosyl hydrolase family 31 C-terminal" evidence="9">
    <location>
        <begin position="563"/>
        <end position="650"/>
    </location>
</feature>
<evidence type="ECO:0000256" key="3">
    <source>
        <dbReference type="ARBA" id="ARBA00022801"/>
    </source>
</evidence>
<dbReference type="Gene3D" id="2.60.40.1180">
    <property type="entry name" value="Golgi alpha-mannosidase II"/>
    <property type="match status" value="1"/>
</dbReference>
<dbReference type="SUPFAM" id="SSF51445">
    <property type="entry name" value="(Trans)glycosidases"/>
    <property type="match status" value="1"/>
</dbReference>
<keyword evidence="2 7" id="KW-0732">Signal</keyword>
<dbReference type="PANTHER" id="PTHR43053:SF4">
    <property type="entry name" value="MYOGENESIS-REGULATING GLYCOSIDASE"/>
    <property type="match status" value="1"/>
</dbReference>
<dbReference type="EMBL" id="WJQU01000001">
    <property type="protein sequence ID" value="KAJ6650074.1"/>
    <property type="molecule type" value="Genomic_DNA"/>
</dbReference>
<dbReference type="OrthoDB" id="10070917at2759"/>
<protein>
    <submittedName>
        <fullName evidence="10">Myogenesis-regulating glycosidase</fullName>
    </submittedName>
</protein>
<evidence type="ECO:0000313" key="11">
    <source>
        <dbReference type="Proteomes" id="UP001151699"/>
    </source>
</evidence>
<dbReference type="Pfam" id="PF01055">
    <property type="entry name" value="Glyco_hydro_31_2nd"/>
    <property type="match status" value="1"/>
</dbReference>
<feature type="domain" description="Glycoside hydrolase family 31 TIM barrel" evidence="8">
    <location>
        <begin position="261"/>
        <end position="547"/>
    </location>
</feature>
<evidence type="ECO:0000256" key="6">
    <source>
        <dbReference type="SAM" id="Phobius"/>
    </source>
</evidence>
<dbReference type="InterPro" id="IPR000322">
    <property type="entry name" value="Glyco_hydro_31_TIM"/>
</dbReference>
<keyword evidence="11" id="KW-1185">Reference proteome</keyword>
<reference evidence="10" key="1">
    <citation type="submission" date="2022-07" db="EMBL/GenBank/DDBJ databases">
        <authorList>
            <person name="Trinca V."/>
            <person name="Uliana J.V.C."/>
            <person name="Torres T.T."/>
            <person name="Ward R.J."/>
            <person name="Monesi N."/>
        </authorList>
    </citation>
    <scope>NUCLEOTIDE SEQUENCE</scope>
    <source>
        <strain evidence="10">HSMRA1968</strain>
        <tissue evidence="10">Whole embryos</tissue>
    </source>
</reference>
<keyword evidence="6" id="KW-0812">Transmembrane</keyword>